<accession>A0A9E8KRH6</accession>
<dbReference type="AlphaFoldDB" id="A0A9E8KRH6"/>
<dbReference type="InterPro" id="IPR052155">
    <property type="entry name" value="Biofilm_reg_signaling"/>
</dbReference>
<dbReference type="PANTHER" id="PTHR44757:SF2">
    <property type="entry name" value="BIOFILM ARCHITECTURE MAINTENANCE PROTEIN MBAA"/>
    <property type="match status" value="1"/>
</dbReference>
<keyword evidence="1" id="KW-0812">Transmembrane</keyword>
<sequence length="823" mass="92533">MKLKSKFLLFTLPMVFIPLFMVGSLSYLYLKETIERFSISQLDSSLLQVSSDATSRLDNASSNARLISQIERLKPNVVDQDVVITTPSNGEYSYSLMEIIKSYPGYSEISVFNEQGAMVESVSEVFKNYQHQTALIEEMVDNRLEHHEDVWVSEHNKKTYYLVAHGIKQQDEQNQYIKNRAETIGYLLISVDLSFLNELISVGVERHGIDFYLCDAKGVVISSPSADISGLTQNNTPPPAINLKEIIASRSTSINRYSISDIEYFGGYKRLTQNLYLVGVVTEEKMLLSSSTFKTYLLWFLLAILLLSVVLIRAQVNAIITYPIDMLRRMVRKFKEGEYDHDSEALGTDELKWLADDVKSLSLGLAESSDTVKNLAYYDSLTGLPNRITFDINLAKALNHCERANAVLGLLFIDLDKFKEANDLYGHQAGDDLLKEVAKRLESCLRSADLVSRKIESTAEWAGDMVVRLGGDEFTIILTDIEQAHQASMVAQRVVDVISHPFNIADTEISIGASIGIAMYPVDGTTADRLVKSADLAMYEAKQKGRNNYKFFTKALNEAVAKRLEIEALLRLAIQNEQFFLVFQPKVRLKDGVVVGVEALVRWQHPESGILLPEQFMGVAEDSNMAIDIGRIVLNMVCQQLKQWGQEDKADVKISINISSLQLMHNGLVEDLKNATARYGVKTSNIEIELDERALLDNERGCIDLLSQFKFLGVESSLDNFGAGTLSLDYIRKFPIKQVKFDKKYADTLNDNVEEKAILNSLLELAKALSYDVVIEGVETQAQLFSILQMPCDYAQGYYFSEPVSAEDLKFNYVIPSMRGNHL</sequence>
<dbReference type="PANTHER" id="PTHR44757">
    <property type="entry name" value="DIGUANYLATE CYCLASE DGCP"/>
    <property type="match status" value="1"/>
</dbReference>
<name>A0A9E8KRH6_9ALTE</name>
<dbReference type="Gene3D" id="3.30.70.270">
    <property type="match status" value="1"/>
</dbReference>
<dbReference type="CDD" id="cd01949">
    <property type="entry name" value="GGDEF"/>
    <property type="match status" value="1"/>
</dbReference>
<evidence type="ECO:0000259" key="2">
    <source>
        <dbReference type="PROSITE" id="PS50883"/>
    </source>
</evidence>
<reference evidence="4" key="1">
    <citation type="submission" date="2022-07" db="EMBL/GenBank/DDBJ databases">
        <title>Alkalimarinus sp. nov., isolated from gut of a Alitta virens.</title>
        <authorList>
            <person name="Yang A.I."/>
            <person name="Shin N.-R."/>
        </authorList>
    </citation>
    <scope>NUCLEOTIDE SEQUENCE</scope>
    <source>
        <strain evidence="4">FA028</strain>
    </source>
</reference>
<keyword evidence="5" id="KW-1185">Reference proteome</keyword>
<dbReference type="InterPro" id="IPR043128">
    <property type="entry name" value="Rev_trsase/Diguanyl_cyclase"/>
</dbReference>
<dbReference type="SMART" id="SM00267">
    <property type="entry name" value="GGDEF"/>
    <property type="match status" value="1"/>
</dbReference>
<dbReference type="PROSITE" id="PS50883">
    <property type="entry name" value="EAL"/>
    <property type="match status" value="1"/>
</dbReference>
<evidence type="ECO:0000259" key="3">
    <source>
        <dbReference type="PROSITE" id="PS50887"/>
    </source>
</evidence>
<dbReference type="KEGG" id="asem:NNL22_05685"/>
<dbReference type="Gene3D" id="6.10.340.10">
    <property type="match status" value="1"/>
</dbReference>
<dbReference type="InterPro" id="IPR001633">
    <property type="entry name" value="EAL_dom"/>
</dbReference>
<dbReference type="CDD" id="cd01948">
    <property type="entry name" value="EAL"/>
    <property type="match status" value="1"/>
</dbReference>
<evidence type="ECO:0000256" key="1">
    <source>
        <dbReference type="SAM" id="Phobius"/>
    </source>
</evidence>
<dbReference type="InterPro" id="IPR000160">
    <property type="entry name" value="GGDEF_dom"/>
</dbReference>
<dbReference type="InterPro" id="IPR035919">
    <property type="entry name" value="EAL_sf"/>
</dbReference>
<dbReference type="NCBIfam" id="TIGR00254">
    <property type="entry name" value="GGDEF"/>
    <property type="match status" value="1"/>
</dbReference>
<dbReference type="EMBL" id="CP101527">
    <property type="protein sequence ID" value="UZW76072.1"/>
    <property type="molecule type" value="Genomic_DNA"/>
</dbReference>
<feature type="domain" description="EAL" evidence="2">
    <location>
        <begin position="563"/>
        <end position="817"/>
    </location>
</feature>
<feature type="domain" description="GGDEF" evidence="3">
    <location>
        <begin position="406"/>
        <end position="554"/>
    </location>
</feature>
<proteinExistence type="predicted"/>
<dbReference type="Pfam" id="PF00990">
    <property type="entry name" value="GGDEF"/>
    <property type="match status" value="1"/>
</dbReference>
<dbReference type="SUPFAM" id="SSF141868">
    <property type="entry name" value="EAL domain-like"/>
    <property type="match status" value="1"/>
</dbReference>
<dbReference type="PROSITE" id="PS50887">
    <property type="entry name" value="GGDEF"/>
    <property type="match status" value="1"/>
</dbReference>
<evidence type="ECO:0000313" key="5">
    <source>
        <dbReference type="Proteomes" id="UP001164472"/>
    </source>
</evidence>
<dbReference type="InterPro" id="IPR029787">
    <property type="entry name" value="Nucleotide_cyclase"/>
</dbReference>
<keyword evidence="1" id="KW-0472">Membrane</keyword>
<gene>
    <name evidence="4" type="ORF">NNL22_05685</name>
</gene>
<keyword evidence="1" id="KW-1133">Transmembrane helix</keyword>
<organism evidence="4 5">
    <name type="scientific">Alkalimarinus sediminis</name>
    <dbReference type="NCBI Taxonomy" id="1632866"/>
    <lineage>
        <taxon>Bacteria</taxon>
        <taxon>Pseudomonadati</taxon>
        <taxon>Pseudomonadota</taxon>
        <taxon>Gammaproteobacteria</taxon>
        <taxon>Alteromonadales</taxon>
        <taxon>Alteromonadaceae</taxon>
        <taxon>Alkalimarinus</taxon>
    </lineage>
</organism>
<evidence type="ECO:0000313" key="4">
    <source>
        <dbReference type="EMBL" id="UZW76072.1"/>
    </source>
</evidence>
<dbReference type="SUPFAM" id="SSF55073">
    <property type="entry name" value="Nucleotide cyclase"/>
    <property type="match status" value="1"/>
</dbReference>
<dbReference type="SMART" id="SM00052">
    <property type="entry name" value="EAL"/>
    <property type="match status" value="1"/>
</dbReference>
<protein>
    <submittedName>
        <fullName evidence="4">EAL domain-containing protein</fullName>
    </submittedName>
</protein>
<dbReference type="Proteomes" id="UP001164472">
    <property type="component" value="Chromosome"/>
</dbReference>
<dbReference type="Gene3D" id="3.20.20.450">
    <property type="entry name" value="EAL domain"/>
    <property type="match status" value="1"/>
</dbReference>
<dbReference type="RefSeq" id="WP_251812154.1">
    <property type="nucleotide sequence ID" value="NZ_CP101527.1"/>
</dbReference>
<dbReference type="Pfam" id="PF00563">
    <property type="entry name" value="EAL"/>
    <property type="match status" value="1"/>
</dbReference>
<feature type="transmembrane region" description="Helical" evidence="1">
    <location>
        <begin position="7"/>
        <end position="30"/>
    </location>
</feature>